<dbReference type="RefSeq" id="WP_134385614.1">
    <property type="nucleotide sequence ID" value="NZ_BMWW01000006.1"/>
</dbReference>
<evidence type="ECO:0000313" key="4">
    <source>
        <dbReference type="Proteomes" id="UP000619512"/>
    </source>
</evidence>
<dbReference type="OrthoDB" id="196483at2"/>
<dbReference type="EMBL" id="CP038026">
    <property type="protein sequence ID" value="QBQ37246.1"/>
    <property type="molecule type" value="Genomic_DNA"/>
</dbReference>
<organism evidence="1 4">
    <name type="scientific">Pseudoduganella plicata</name>
    <dbReference type="NCBI Taxonomy" id="321984"/>
    <lineage>
        <taxon>Bacteria</taxon>
        <taxon>Pseudomonadati</taxon>
        <taxon>Pseudomonadota</taxon>
        <taxon>Betaproteobacteria</taxon>
        <taxon>Burkholderiales</taxon>
        <taxon>Oxalobacteraceae</taxon>
        <taxon>Telluria group</taxon>
        <taxon>Pseudoduganella</taxon>
    </lineage>
</organism>
<proteinExistence type="predicted"/>
<reference evidence="2 3" key="2">
    <citation type="submission" date="2019-03" db="EMBL/GenBank/DDBJ databases">
        <title>Draft Genome Sequences of Six Type Strains of the Genus Massilia.</title>
        <authorList>
            <person name="Miess H."/>
            <person name="Frediansyhah A."/>
            <person name="Gross H."/>
        </authorList>
    </citation>
    <scope>NUCLEOTIDE SEQUENCE [LARGE SCALE GENOMIC DNA]</scope>
    <source>
        <strain evidence="2 3">DSM 17505</strain>
    </source>
</reference>
<reference evidence="1" key="1">
    <citation type="journal article" date="2014" name="Int. J. Syst. Evol. Microbiol.">
        <title>Complete genome sequence of Corynebacterium casei LMG S-19264T (=DSM 44701T), isolated from a smear-ripened cheese.</title>
        <authorList>
            <consortium name="US DOE Joint Genome Institute (JGI-PGF)"/>
            <person name="Walter F."/>
            <person name="Albersmeier A."/>
            <person name="Kalinowski J."/>
            <person name="Ruckert C."/>
        </authorList>
    </citation>
    <scope>NUCLEOTIDE SEQUENCE</scope>
    <source>
        <strain evidence="1">KCTC 12344</strain>
    </source>
</reference>
<gene>
    <name evidence="2" type="ORF">E1742_14485</name>
    <name evidence="1" type="ORF">GCM10007388_34590</name>
</gene>
<accession>A0A4P7BES3</accession>
<reference evidence="1" key="3">
    <citation type="submission" date="2022-12" db="EMBL/GenBank/DDBJ databases">
        <authorList>
            <person name="Sun Q."/>
            <person name="Kim S."/>
        </authorList>
    </citation>
    <scope>NUCLEOTIDE SEQUENCE</scope>
    <source>
        <strain evidence="1">KCTC 12344</strain>
    </source>
</reference>
<dbReference type="EMBL" id="BMWW01000006">
    <property type="protein sequence ID" value="GGY98178.1"/>
    <property type="molecule type" value="Genomic_DNA"/>
</dbReference>
<evidence type="ECO:0000313" key="1">
    <source>
        <dbReference type="EMBL" id="GGY98178.1"/>
    </source>
</evidence>
<keyword evidence="3" id="KW-1185">Reference proteome</keyword>
<name>A0A4P7BES3_9BURK</name>
<dbReference type="AlphaFoldDB" id="A0A4P7BES3"/>
<evidence type="ECO:0000313" key="2">
    <source>
        <dbReference type="EMBL" id="QBQ37246.1"/>
    </source>
</evidence>
<evidence type="ECO:0000313" key="3">
    <source>
        <dbReference type="Proteomes" id="UP000294359"/>
    </source>
</evidence>
<dbReference type="Proteomes" id="UP000294359">
    <property type="component" value="Chromosome"/>
</dbReference>
<protein>
    <submittedName>
        <fullName evidence="2">YkgJ family cysteine cluster protein</fullName>
    </submittedName>
    <submittedName>
        <fullName evidence="1">Zinc/iron-chelating domain-containing protein</fullName>
    </submittedName>
</protein>
<dbReference type="Pfam" id="PF03692">
    <property type="entry name" value="CxxCxxCC"/>
    <property type="match status" value="1"/>
</dbReference>
<dbReference type="InterPro" id="IPR005358">
    <property type="entry name" value="Puta_zinc/iron-chelating_dom"/>
</dbReference>
<dbReference type="Proteomes" id="UP000619512">
    <property type="component" value="Unassembled WGS sequence"/>
</dbReference>
<sequence>MSSVSDPNSCQACGACCAHYRVSFYWGESDAHPGGTVPQHLTIPITPYRIAMRGTERAPSRCVALAGKVGSDVGCTIYPQRSSTCREFMAYTPECDKARGAYGLAPLETASPVAF</sequence>